<sequence length="507" mass="57817">MIRLIRQSSIQKFVRPQPQSQLLLRFNSQKINFHKPDKAYSNERSDAADAAATILSELHDEKVHPNKATWLDALKQREKFQAEGKTLDSYSYIDPITTAVGEKTRSDSFSYLILPFKDDKWLCDAYINAFGRLRVGQLFQDLDALAGRIAYRHCSPAEPVNVTASVDRIYMIKKVDEITNYNFVLAGSVTWTGRSSMEITVKGYAFEEEEITHIENEESLSEENVFLSANFTFVARNPLTHKSFAINRLLPVNENDWIDYRRAESHNAKKKLMAKNLSLIEPTPEESKLIYDMWKSSKSLQNDVEKKLNDGIAFMKDTVMKSTLFMQPQYRNRHSYMIFGGYLLRQTFELAYCTAATFSSAGPRFVSLDSTTFKNPVPVGSVLTMNSSISYTEHLHDSDQIKEEIDNDSPFNFSLPPTNKISKSPNAFLSEPGTLIQVKVDTYIQQLEQNDKKPAGTFIYSFFVPKEGNSSFCSVIPQTYSEMMTYIGGRRRAQDTAQYVETLPTSK</sequence>
<evidence type="ECO:0000313" key="6">
    <source>
        <dbReference type="EMBL" id="KGR08916.1"/>
    </source>
</evidence>
<keyword evidence="4" id="KW-0809">Transit peptide</keyword>
<dbReference type="SUPFAM" id="SSF54637">
    <property type="entry name" value="Thioesterase/thiol ester dehydrase-isomerase"/>
    <property type="match status" value="2"/>
</dbReference>
<dbReference type="PANTHER" id="PTHR12655">
    <property type="entry name" value="ACYL-COA THIOESTERASE"/>
    <property type="match status" value="1"/>
</dbReference>
<dbReference type="AlphaFoldDB" id="A0AB34PSV2"/>
<dbReference type="GO" id="GO:0006637">
    <property type="term" value="P:acyl-CoA metabolic process"/>
    <property type="evidence" value="ECO:0007669"/>
    <property type="project" value="TreeGrafter"/>
</dbReference>
<name>A0AB34PSV2_CANAX</name>
<dbReference type="CDD" id="cd03442">
    <property type="entry name" value="BFIT_BACH"/>
    <property type="match status" value="2"/>
</dbReference>
<keyword evidence="3" id="KW-0378">Hydrolase</keyword>
<proteinExistence type="inferred from homology"/>
<dbReference type="Gene3D" id="3.10.129.10">
    <property type="entry name" value="Hotdog Thioesterase"/>
    <property type="match status" value="2"/>
</dbReference>
<dbReference type="PANTHER" id="PTHR12655:SF0">
    <property type="entry name" value="ACYL-COENZYME A THIOESTERASE 9, MITOCHONDRIAL"/>
    <property type="match status" value="1"/>
</dbReference>
<protein>
    <recommendedName>
        <fullName evidence="5">HotDog ACOT-type domain-containing protein</fullName>
    </recommendedName>
</protein>
<dbReference type="GO" id="GO:0005739">
    <property type="term" value="C:mitochondrion"/>
    <property type="evidence" value="ECO:0007669"/>
    <property type="project" value="TreeGrafter"/>
</dbReference>
<dbReference type="Proteomes" id="UP000030161">
    <property type="component" value="Unassembled WGS sequence"/>
</dbReference>
<dbReference type="SMR" id="A0AB34PSV2"/>
<evidence type="ECO:0000256" key="2">
    <source>
        <dbReference type="ARBA" id="ARBA00022737"/>
    </source>
</evidence>
<gene>
    <name evidence="6" type="ORF">MG3_03669</name>
</gene>
<keyword evidence="2" id="KW-0677">Repeat</keyword>
<dbReference type="FunFam" id="3.10.129.10:FF:000038">
    <property type="entry name" value="Acyl-CoA thioester hydrolase"/>
    <property type="match status" value="1"/>
</dbReference>
<evidence type="ECO:0000313" key="7">
    <source>
        <dbReference type="Proteomes" id="UP000030161"/>
    </source>
</evidence>
<evidence type="ECO:0000256" key="4">
    <source>
        <dbReference type="ARBA" id="ARBA00022946"/>
    </source>
</evidence>
<comment type="caution">
    <text evidence="6">The sequence shown here is derived from an EMBL/GenBank/DDBJ whole genome shotgun (WGS) entry which is preliminary data.</text>
</comment>
<feature type="domain" description="HotDog ACOT-type" evidence="5">
    <location>
        <begin position="105"/>
        <end position="239"/>
    </location>
</feature>
<reference evidence="6 7" key="1">
    <citation type="submission" date="2013-12" db="EMBL/GenBank/DDBJ databases">
        <title>The Genome Sequence of Candida albicans P78048.</title>
        <authorList>
            <consortium name="The Broad Institute Genome Sequencing Platform"/>
            <consortium name="The Broad Institute Genome Sequencing Center for Infectious Disease"/>
            <person name="Cuomo C."/>
            <person name="Bennett R."/>
            <person name="Hirakawa M."/>
            <person name="Noverr M."/>
            <person name="Mitchell A."/>
            <person name="Young S.K."/>
            <person name="Zeng Q."/>
            <person name="Gargeya S."/>
            <person name="Fitzgerald M."/>
            <person name="Abouelleil A."/>
            <person name="Alvarado L."/>
            <person name="Berlin A.M."/>
            <person name="Chapman S.B."/>
            <person name="Dewar J."/>
            <person name="Goldberg J."/>
            <person name="Griggs A."/>
            <person name="Gujja S."/>
            <person name="Hansen M."/>
            <person name="Howarth C."/>
            <person name="Imamovic A."/>
            <person name="Larimer J."/>
            <person name="McCowan C."/>
            <person name="Murphy C."/>
            <person name="Pearson M."/>
            <person name="Priest M."/>
            <person name="Roberts A."/>
            <person name="Saif S."/>
            <person name="Shea T."/>
            <person name="Sykes S."/>
            <person name="Wortman J."/>
            <person name="Nusbaum C."/>
            <person name="Birren B."/>
        </authorList>
    </citation>
    <scope>NUCLEOTIDE SEQUENCE [LARGE SCALE GENOMIC DNA]</scope>
    <source>
        <strain evidence="6 7">P78048</strain>
    </source>
</reference>
<evidence type="ECO:0000259" key="5">
    <source>
        <dbReference type="PROSITE" id="PS51770"/>
    </source>
</evidence>
<dbReference type="InterPro" id="IPR029069">
    <property type="entry name" value="HotDog_dom_sf"/>
</dbReference>
<accession>A0AB34PSV2</accession>
<organism evidence="6 7">
    <name type="scientific">Candida albicans P78048</name>
    <dbReference type="NCBI Taxonomy" id="1094989"/>
    <lineage>
        <taxon>Eukaryota</taxon>
        <taxon>Fungi</taxon>
        <taxon>Dikarya</taxon>
        <taxon>Ascomycota</taxon>
        <taxon>Saccharomycotina</taxon>
        <taxon>Pichiomycetes</taxon>
        <taxon>Debaryomycetaceae</taxon>
        <taxon>Candida/Lodderomyces clade</taxon>
        <taxon>Candida</taxon>
    </lineage>
</organism>
<dbReference type="InterPro" id="IPR033120">
    <property type="entry name" value="HOTDOG_ACOT"/>
</dbReference>
<feature type="domain" description="HotDog ACOT-type" evidence="5">
    <location>
        <begin position="316"/>
        <end position="431"/>
    </location>
</feature>
<evidence type="ECO:0000256" key="3">
    <source>
        <dbReference type="ARBA" id="ARBA00022801"/>
    </source>
</evidence>
<dbReference type="GO" id="GO:0047617">
    <property type="term" value="F:fatty acyl-CoA hydrolase activity"/>
    <property type="evidence" value="ECO:0007669"/>
    <property type="project" value="TreeGrafter"/>
</dbReference>
<dbReference type="FunFam" id="3.10.129.10:FF:000032">
    <property type="entry name" value="Acyl-CoA thioester hydrolase"/>
    <property type="match status" value="1"/>
</dbReference>
<comment type="similarity">
    <text evidence="1">Belongs to the acyl coenzyme A hydrolase family.</text>
</comment>
<dbReference type="EMBL" id="AJIX01000027">
    <property type="protein sequence ID" value="KGR08916.1"/>
    <property type="molecule type" value="Genomic_DNA"/>
</dbReference>
<dbReference type="PROSITE" id="PS51770">
    <property type="entry name" value="HOTDOG_ACOT"/>
    <property type="match status" value="2"/>
</dbReference>
<evidence type="ECO:0000256" key="1">
    <source>
        <dbReference type="ARBA" id="ARBA00010458"/>
    </source>
</evidence>